<evidence type="ECO:0000256" key="3">
    <source>
        <dbReference type="ARBA" id="ARBA00022827"/>
    </source>
</evidence>
<dbReference type="AlphaFoldDB" id="A0AAE7CIC2"/>
<dbReference type="Gene3D" id="3.50.50.60">
    <property type="entry name" value="FAD/NAD(P)-binding domain"/>
    <property type="match status" value="2"/>
</dbReference>
<dbReference type="InterPro" id="IPR036188">
    <property type="entry name" value="FAD/NAD-bd_sf"/>
</dbReference>
<dbReference type="Proteomes" id="UP000502504">
    <property type="component" value="Chromosome"/>
</dbReference>
<dbReference type="PANTHER" id="PTHR11632:SF51">
    <property type="entry name" value="SUCCINATE DEHYDROGENASE [UBIQUINONE] FLAVOPROTEIN SUBUNIT, MITOCHONDRIAL"/>
    <property type="match status" value="1"/>
</dbReference>
<evidence type="ECO:0000313" key="8">
    <source>
        <dbReference type="Proteomes" id="UP000502504"/>
    </source>
</evidence>
<dbReference type="EMBL" id="CP050692">
    <property type="protein sequence ID" value="QIT42157.1"/>
    <property type="molecule type" value="Genomic_DNA"/>
</dbReference>
<protein>
    <submittedName>
        <fullName evidence="7">FAD-binding protein</fullName>
    </submittedName>
</protein>
<accession>A0AAE7CIC2</accession>
<dbReference type="SUPFAM" id="SSF51905">
    <property type="entry name" value="FAD/NAD(P)-binding domain"/>
    <property type="match status" value="1"/>
</dbReference>
<dbReference type="InterPro" id="IPR015939">
    <property type="entry name" value="Fum_Rdtase/Succ_DH_flav-like_C"/>
</dbReference>
<comment type="cofactor">
    <cofactor evidence="1">
        <name>FAD</name>
        <dbReference type="ChEBI" id="CHEBI:57692"/>
    </cofactor>
</comment>
<evidence type="ECO:0000259" key="5">
    <source>
        <dbReference type="Pfam" id="PF00890"/>
    </source>
</evidence>
<dbReference type="InterPro" id="IPR027477">
    <property type="entry name" value="Succ_DH/fumarate_Rdtase_cat_sf"/>
</dbReference>
<keyword evidence="3" id="KW-0274">FAD</keyword>
<dbReference type="Gene3D" id="1.20.58.100">
    <property type="entry name" value="Fumarate reductase/succinate dehydrogenase flavoprotein-like, C-terminal domain"/>
    <property type="match status" value="1"/>
</dbReference>
<dbReference type="PANTHER" id="PTHR11632">
    <property type="entry name" value="SUCCINATE DEHYDROGENASE 2 FLAVOPROTEIN SUBUNIT"/>
    <property type="match status" value="1"/>
</dbReference>
<proteinExistence type="predicted"/>
<dbReference type="FunFam" id="3.90.700.10:FF:000005">
    <property type="entry name" value="Succinate dehydrogenase flavoprotein subunit"/>
    <property type="match status" value="1"/>
</dbReference>
<organism evidence="7 8">
    <name type="scientific">Streptomyces antibioticus</name>
    <dbReference type="NCBI Taxonomy" id="1890"/>
    <lineage>
        <taxon>Bacteria</taxon>
        <taxon>Bacillati</taxon>
        <taxon>Actinomycetota</taxon>
        <taxon>Actinomycetes</taxon>
        <taxon>Kitasatosporales</taxon>
        <taxon>Streptomycetaceae</taxon>
        <taxon>Streptomyces</taxon>
    </lineage>
</organism>
<dbReference type="Pfam" id="PF02910">
    <property type="entry name" value="Succ_DH_flav_C"/>
    <property type="match status" value="1"/>
</dbReference>
<sequence>MSSVGHQLATSVLVVGTGASGLRAAIEVAEAGVSVIAAGKSVAGGAHSAITSGAVKTASVPARPSTTWEQRAARMLLKSHSLADTHAVLNVARNCPKAFHDMENYPSFLLHRGHFESGMHRALRERADQLAIPMLSRLYVTRLLVDDGVIFGAYGFDLVDGSRYTVHADAVILAMGGHTRLWQRTSSRRGENTGDSFRLAVDAGARLRDAEMVQFCPYGLVEPENAAGTLVSDAVGDAGGILLNNLGERFMRRYDPERMELTHPEKVALASHAEIKEGRGTRGGGVWLDLSHLPRETVLTRLPGLHQALIDLQMVDITRDPVEVAPTAHYSLGGVWVRPEDHSTDVSGLFATGETASGLHGGYGLEGDLPLELLVYGQIVGQAAVDYSAGLTGQQRSKGAVRAAEADVNRLLSADGDQNVRAMQRSVRRLMTERAGVLRHEAGLIAGLAELDEIESRMEGIGVHVEISGFQDLAYVFNLRSAVLSARATLESALERRETRGCHTRSDYPNVDPELKVNMVWSPTAGVSREPVAPIPADIAKLMSGMSADNMPTE</sequence>
<dbReference type="SUPFAM" id="SSF46977">
    <property type="entry name" value="Succinate dehydrogenase/fumarate reductase flavoprotein C-terminal domain"/>
    <property type="match status" value="1"/>
</dbReference>
<dbReference type="PRINTS" id="PR00411">
    <property type="entry name" value="PNDRDTASEI"/>
</dbReference>
<keyword evidence="2" id="KW-0285">Flavoprotein</keyword>
<reference evidence="7 8" key="1">
    <citation type="submission" date="2020-03" db="EMBL/GenBank/DDBJ databases">
        <title>Is there a link between lipid content and antibiotic production in Streptomyces?</title>
        <authorList>
            <person name="David M."/>
            <person name="Lejeune C."/>
            <person name="Abreu S."/>
            <person name="Thibessard A."/>
            <person name="Leblond P."/>
            <person name="Chaminade P."/>
            <person name="Virolle M.-J."/>
        </authorList>
    </citation>
    <scope>NUCLEOTIDE SEQUENCE [LARGE SCALE GENOMIC DNA]</scope>
    <source>
        <strain evidence="7 8">DSM 41481</strain>
    </source>
</reference>
<evidence type="ECO:0000256" key="2">
    <source>
        <dbReference type="ARBA" id="ARBA00022630"/>
    </source>
</evidence>
<evidence type="ECO:0000259" key="6">
    <source>
        <dbReference type="Pfam" id="PF02910"/>
    </source>
</evidence>
<dbReference type="InterPro" id="IPR003953">
    <property type="entry name" value="FAD-dep_OxRdtase_2_FAD-bd"/>
</dbReference>
<dbReference type="PRINTS" id="PR00368">
    <property type="entry name" value="FADPNR"/>
</dbReference>
<dbReference type="RefSeq" id="WP_078631472.1">
    <property type="nucleotide sequence ID" value="NZ_CM007717.1"/>
</dbReference>
<feature type="domain" description="FAD-dependent oxidoreductase 2 FAD-binding" evidence="5">
    <location>
        <begin position="120"/>
        <end position="367"/>
    </location>
</feature>
<keyword evidence="4" id="KW-0560">Oxidoreductase</keyword>
<feature type="domain" description="Fumarate reductase/succinate dehydrogenase flavoprotein-like C-terminal" evidence="6">
    <location>
        <begin position="426"/>
        <end position="518"/>
    </location>
</feature>
<dbReference type="Pfam" id="PF00890">
    <property type="entry name" value="FAD_binding_2"/>
    <property type="match status" value="2"/>
</dbReference>
<dbReference type="Gene3D" id="3.90.700.10">
    <property type="entry name" value="Succinate dehydrogenase/fumarate reductase flavoprotein, catalytic domain"/>
    <property type="match status" value="1"/>
</dbReference>
<evidence type="ECO:0000256" key="4">
    <source>
        <dbReference type="ARBA" id="ARBA00023002"/>
    </source>
</evidence>
<dbReference type="InterPro" id="IPR037099">
    <property type="entry name" value="Fum_R/Succ_DH_flav-like_C_sf"/>
</dbReference>
<gene>
    <name evidence="7" type="ORF">HCX60_00265</name>
</gene>
<feature type="domain" description="FAD-dependent oxidoreductase 2 FAD-binding" evidence="5">
    <location>
        <begin position="12"/>
        <end position="112"/>
    </location>
</feature>
<dbReference type="InterPro" id="IPR030664">
    <property type="entry name" value="SdhA/FrdA/AprA"/>
</dbReference>
<evidence type="ECO:0000256" key="1">
    <source>
        <dbReference type="ARBA" id="ARBA00001974"/>
    </source>
</evidence>
<evidence type="ECO:0000313" key="7">
    <source>
        <dbReference type="EMBL" id="QIT42157.1"/>
    </source>
</evidence>
<dbReference type="SUPFAM" id="SSF56425">
    <property type="entry name" value="Succinate dehydrogenase/fumarate reductase flavoprotein, catalytic domain"/>
    <property type="match status" value="1"/>
</dbReference>
<dbReference type="PIRSF" id="PIRSF000171">
    <property type="entry name" value="SDHA_APRA_LASPO"/>
    <property type="match status" value="1"/>
</dbReference>
<dbReference type="GO" id="GO:0033765">
    <property type="term" value="F:steroid dehydrogenase activity, acting on the CH-CH group of donors"/>
    <property type="evidence" value="ECO:0007669"/>
    <property type="project" value="UniProtKB-ARBA"/>
</dbReference>
<name>A0AAE7CIC2_STRAT</name>